<dbReference type="InterPro" id="IPR046958">
    <property type="entry name" value="RBK1/2/STUNTED"/>
</dbReference>
<dbReference type="Gene3D" id="1.10.510.10">
    <property type="entry name" value="Transferase(Phosphotransferase) domain 1"/>
    <property type="match status" value="1"/>
</dbReference>
<reference evidence="3" key="1">
    <citation type="submission" date="2020-10" db="EMBL/GenBank/DDBJ databases">
        <authorList>
            <person name="Han B."/>
            <person name="Lu T."/>
            <person name="Zhao Q."/>
            <person name="Huang X."/>
            <person name="Zhao Y."/>
        </authorList>
    </citation>
    <scope>NUCLEOTIDE SEQUENCE</scope>
</reference>
<accession>A0A811RH54</accession>
<keyword evidence="1" id="KW-0547">Nucleotide-binding</keyword>
<gene>
    <name evidence="3" type="ORF">NCGR_LOCUS52599</name>
</gene>
<comment type="caution">
    <text evidence="3">The sequence shown here is derived from an EMBL/GenBank/DDBJ whole genome shotgun (WGS) entry which is preliminary data.</text>
</comment>
<dbReference type="PROSITE" id="PS50011">
    <property type="entry name" value="PROTEIN_KINASE_DOM"/>
    <property type="match status" value="1"/>
</dbReference>
<dbReference type="AlphaFoldDB" id="A0A811RH54"/>
<sequence>MIGRGGSAQVFRGNLNDGTPVAVKRINIHGGHTMTGNILLDHDLRAHVCDFGISLSITRGLNSIVDMEHLKGTFGYMASEMLYSVVSDKSDVFRYGMTLLEHVSLIGDVGPHSGLLLIHRT</sequence>
<evidence type="ECO:0000313" key="4">
    <source>
        <dbReference type="Proteomes" id="UP000604825"/>
    </source>
</evidence>
<dbReference type="PROSITE" id="PS00107">
    <property type="entry name" value="PROTEIN_KINASE_ATP"/>
    <property type="match status" value="1"/>
</dbReference>
<dbReference type="PANTHER" id="PTHR47987:SF13">
    <property type="entry name" value="RECEPTOR-LIKE CYTOSOLIC SERINE_THREONINE-PROTEIN KINASE RBK2"/>
    <property type="match status" value="1"/>
</dbReference>
<dbReference type="Gene3D" id="3.30.200.20">
    <property type="entry name" value="Phosphorylase Kinase, domain 1"/>
    <property type="match status" value="1"/>
</dbReference>
<evidence type="ECO:0000313" key="3">
    <source>
        <dbReference type="EMBL" id="CAD6269295.1"/>
    </source>
</evidence>
<dbReference type="GO" id="GO:0005524">
    <property type="term" value="F:ATP binding"/>
    <property type="evidence" value="ECO:0007669"/>
    <property type="project" value="UniProtKB-UniRule"/>
</dbReference>
<dbReference type="OrthoDB" id="4062651at2759"/>
<name>A0A811RH54_9POAL</name>
<evidence type="ECO:0000256" key="1">
    <source>
        <dbReference type="PROSITE-ProRule" id="PRU10141"/>
    </source>
</evidence>
<protein>
    <recommendedName>
        <fullName evidence="2">Protein kinase domain-containing protein</fullName>
    </recommendedName>
</protein>
<dbReference type="Proteomes" id="UP000604825">
    <property type="component" value="Unassembled WGS sequence"/>
</dbReference>
<dbReference type="InterPro" id="IPR000719">
    <property type="entry name" value="Prot_kinase_dom"/>
</dbReference>
<keyword evidence="4" id="KW-1185">Reference proteome</keyword>
<organism evidence="3 4">
    <name type="scientific">Miscanthus lutarioriparius</name>
    <dbReference type="NCBI Taxonomy" id="422564"/>
    <lineage>
        <taxon>Eukaryota</taxon>
        <taxon>Viridiplantae</taxon>
        <taxon>Streptophyta</taxon>
        <taxon>Embryophyta</taxon>
        <taxon>Tracheophyta</taxon>
        <taxon>Spermatophyta</taxon>
        <taxon>Magnoliopsida</taxon>
        <taxon>Liliopsida</taxon>
        <taxon>Poales</taxon>
        <taxon>Poaceae</taxon>
        <taxon>PACMAD clade</taxon>
        <taxon>Panicoideae</taxon>
        <taxon>Andropogonodae</taxon>
        <taxon>Andropogoneae</taxon>
        <taxon>Saccharinae</taxon>
        <taxon>Miscanthus</taxon>
    </lineage>
</organism>
<keyword evidence="1" id="KW-0067">ATP-binding</keyword>
<dbReference type="SUPFAM" id="SSF56112">
    <property type="entry name" value="Protein kinase-like (PK-like)"/>
    <property type="match status" value="1"/>
</dbReference>
<dbReference type="GO" id="GO:0004672">
    <property type="term" value="F:protein kinase activity"/>
    <property type="evidence" value="ECO:0007669"/>
    <property type="project" value="InterPro"/>
</dbReference>
<proteinExistence type="predicted"/>
<feature type="domain" description="Protein kinase" evidence="2">
    <location>
        <begin position="1"/>
        <end position="121"/>
    </location>
</feature>
<evidence type="ECO:0000259" key="2">
    <source>
        <dbReference type="PROSITE" id="PS50011"/>
    </source>
</evidence>
<feature type="binding site" evidence="1">
    <location>
        <position position="24"/>
    </location>
    <ligand>
        <name>ATP</name>
        <dbReference type="ChEBI" id="CHEBI:30616"/>
    </ligand>
</feature>
<dbReference type="InterPro" id="IPR017441">
    <property type="entry name" value="Protein_kinase_ATP_BS"/>
</dbReference>
<dbReference type="EMBL" id="CAJGYO010000015">
    <property type="protein sequence ID" value="CAD6269295.1"/>
    <property type="molecule type" value="Genomic_DNA"/>
</dbReference>
<dbReference type="Pfam" id="PF00069">
    <property type="entry name" value="Pkinase"/>
    <property type="match status" value="1"/>
</dbReference>
<dbReference type="PANTHER" id="PTHR47987">
    <property type="entry name" value="OS08G0249100 PROTEIN"/>
    <property type="match status" value="1"/>
</dbReference>
<dbReference type="InterPro" id="IPR011009">
    <property type="entry name" value="Kinase-like_dom_sf"/>
</dbReference>